<dbReference type="EMBL" id="NCXM01000013">
    <property type="protein sequence ID" value="OSC27344.1"/>
    <property type="molecule type" value="Genomic_DNA"/>
</dbReference>
<dbReference type="SMART" id="SM00587">
    <property type="entry name" value="CHK"/>
    <property type="match status" value="1"/>
</dbReference>
<dbReference type="Pfam" id="PF02958">
    <property type="entry name" value="EcKL"/>
    <property type="match status" value="1"/>
</dbReference>
<dbReference type="Proteomes" id="UP000242320">
    <property type="component" value="Unassembled WGS sequence"/>
</dbReference>
<evidence type="ECO:0000313" key="2">
    <source>
        <dbReference type="EMBL" id="OSC27344.1"/>
    </source>
</evidence>
<dbReference type="PANTHER" id="PTHR23020">
    <property type="entry name" value="UNCHARACTERIZED NUCLEAR HORMONE RECEPTOR-RELATED"/>
    <property type="match status" value="1"/>
</dbReference>
<dbReference type="PANTHER" id="PTHR23020:SF41">
    <property type="entry name" value="AMINOGLYCOSIDE PHOSPHOTRANSFERASE DOMAIN-CONTAINING PROTEIN"/>
    <property type="match status" value="1"/>
</dbReference>
<sequence>MKATAPKAPLDPRFAQLDASWVDRVLRDGGHTGAPVKAVVPEPLAFGGATTEIARLRIDYADGEPGPASLVGKLRGQGDVHRQMEAAMGLFDREVRFYREFAADLPIETAALFHPGDGHKAPLLLEDLAALRPGDQAAGLSASDAEQCLDALAALHAAHWESPTLGSPWLTNPCEGTFRQMTAQLMVSGIDALEAYATPSQRQQIPTDPARWEDLIARLGEGPHTLVHNDCRLDNIFFREDGRPVIIDWQTLAAARSSMDVANLLGGSMEPDDLSASWELLLRRYHDGLVQHGVQGYSLDELQLHYRQNVIWPLGQGLALIGALKGNDARGVGPKNIARALSHVVEVDAFAAHAEA</sequence>
<name>A0A1X2L035_9MYCO</name>
<dbReference type="InterPro" id="IPR011009">
    <property type="entry name" value="Kinase-like_dom_sf"/>
</dbReference>
<proteinExistence type="predicted"/>
<dbReference type="OrthoDB" id="115252at2"/>
<organism evidence="2 3">
    <name type="scientific">Mycolicibacterium vulneris</name>
    <dbReference type="NCBI Taxonomy" id="547163"/>
    <lineage>
        <taxon>Bacteria</taxon>
        <taxon>Bacillati</taxon>
        <taxon>Actinomycetota</taxon>
        <taxon>Actinomycetes</taxon>
        <taxon>Mycobacteriales</taxon>
        <taxon>Mycobacteriaceae</taxon>
        <taxon>Mycolicibacterium</taxon>
    </lineage>
</organism>
<comment type="caution">
    <text evidence="2">The sequence shown here is derived from an EMBL/GenBank/DDBJ whole genome shotgun (WGS) entry which is preliminary data.</text>
</comment>
<evidence type="ECO:0000259" key="1">
    <source>
        <dbReference type="SMART" id="SM00587"/>
    </source>
</evidence>
<dbReference type="SUPFAM" id="SSF56112">
    <property type="entry name" value="Protein kinase-like (PK-like)"/>
    <property type="match status" value="1"/>
</dbReference>
<accession>A0A1X2L035</accession>
<dbReference type="AlphaFoldDB" id="A0A1X2L035"/>
<gene>
    <name evidence="2" type="ORF">B8W69_14230</name>
</gene>
<dbReference type="InterPro" id="IPR004119">
    <property type="entry name" value="EcKL"/>
</dbReference>
<feature type="domain" description="CHK kinase-like" evidence="1">
    <location>
        <begin position="123"/>
        <end position="295"/>
    </location>
</feature>
<keyword evidence="3" id="KW-1185">Reference proteome</keyword>
<protein>
    <recommendedName>
        <fullName evidence="1">CHK kinase-like domain-containing protein</fullName>
    </recommendedName>
</protein>
<dbReference type="Gene3D" id="3.90.1200.10">
    <property type="match status" value="1"/>
</dbReference>
<reference evidence="2 3" key="1">
    <citation type="submission" date="2017-04" db="EMBL/GenBank/DDBJ databases">
        <title>The new phylogeny of genus Mycobacterium.</title>
        <authorList>
            <person name="Tortoli E."/>
            <person name="Trovato A."/>
            <person name="Cirillo D.M."/>
        </authorList>
    </citation>
    <scope>NUCLEOTIDE SEQUENCE [LARGE SCALE GENOMIC DNA]</scope>
    <source>
        <strain evidence="2 3">DSM 45247</strain>
    </source>
</reference>
<dbReference type="InterPro" id="IPR052961">
    <property type="entry name" value="Oxido-Kinase-like_Enzymes"/>
</dbReference>
<dbReference type="InterPro" id="IPR015897">
    <property type="entry name" value="CHK_kinase-like"/>
</dbReference>
<evidence type="ECO:0000313" key="3">
    <source>
        <dbReference type="Proteomes" id="UP000242320"/>
    </source>
</evidence>